<comment type="caution">
    <text evidence="2">The sequence shown here is derived from an EMBL/GenBank/DDBJ whole genome shotgun (WGS) entry which is preliminary data.</text>
</comment>
<dbReference type="EMBL" id="JYDO01000062">
    <property type="protein sequence ID" value="KRZ73556.1"/>
    <property type="molecule type" value="Genomic_DNA"/>
</dbReference>
<sequence length="67" mass="7975">MKKMSIVSEKFYNLTLFVCFKRMLQQLQRTAALLQEELDENTSLTMKMQSVKRNVTCVKTAFKEFFK</sequence>
<dbReference type="AlphaFoldDB" id="A0A0V1MP20"/>
<feature type="coiled-coil region" evidence="1">
    <location>
        <begin position="24"/>
        <end position="54"/>
    </location>
</feature>
<proteinExistence type="predicted"/>
<protein>
    <submittedName>
        <fullName evidence="2">Uncharacterized protein</fullName>
    </submittedName>
</protein>
<evidence type="ECO:0000256" key="1">
    <source>
        <dbReference type="SAM" id="Coils"/>
    </source>
</evidence>
<gene>
    <name evidence="2" type="ORF">T10_13630</name>
</gene>
<reference evidence="2 3" key="1">
    <citation type="submission" date="2015-01" db="EMBL/GenBank/DDBJ databases">
        <title>Evolution of Trichinella species and genotypes.</title>
        <authorList>
            <person name="Korhonen P.K."/>
            <person name="Edoardo P."/>
            <person name="Giuseppe L.R."/>
            <person name="Gasser R.B."/>
        </authorList>
    </citation>
    <scope>NUCLEOTIDE SEQUENCE [LARGE SCALE GENOMIC DNA]</scope>
    <source>
        <strain evidence="2">ISS1980</strain>
    </source>
</reference>
<dbReference type="Proteomes" id="UP000054843">
    <property type="component" value="Unassembled WGS sequence"/>
</dbReference>
<keyword evidence="3" id="KW-1185">Reference proteome</keyword>
<name>A0A0V1MP20_9BILA</name>
<evidence type="ECO:0000313" key="2">
    <source>
        <dbReference type="EMBL" id="KRZ73556.1"/>
    </source>
</evidence>
<organism evidence="2 3">
    <name type="scientific">Trichinella papuae</name>
    <dbReference type="NCBI Taxonomy" id="268474"/>
    <lineage>
        <taxon>Eukaryota</taxon>
        <taxon>Metazoa</taxon>
        <taxon>Ecdysozoa</taxon>
        <taxon>Nematoda</taxon>
        <taxon>Enoplea</taxon>
        <taxon>Dorylaimia</taxon>
        <taxon>Trichinellida</taxon>
        <taxon>Trichinellidae</taxon>
        <taxon>Trichinella</taxon>
    </lineage>
</organism>
<keyword evidence="1" id="KW-0175">Coiled coil</keyword>
<accession>A0A0V1MP20</accession>
<evidence type="ECO:0000313" key="3">
    <source>
        <dbReference type="Proteomes" id="UP000054843"/>
    </source>
</evidence>